<accession>A0AAP3E4F8</accession>
<dbReference type="SUPFAM" id="SSF55785">
    <property type="entry name" value="PYP-like sensor domain (PAS domain)"/>
    <property type="match status" value="1"/>
</dbReference>
<evidence type="ECO:0000259" key="9">
    <source>
        <dbReference type="PROSITE" id="PS50109"/>
    </source>
</evidence>
<dbReference type="AlphaFoldDB" id="A0AAP3E4F8"/>
<keyword evidence="3" id="KW-0597">Phosphoprotein</keyword>
<dbReference type="SUPFAM" id="SSF47384">
    <property type="entry name" value="Homodimeric domain of signal transducing histidine kinase"/>
    <property type="match status" value="1"/>
</dbReference>
<evidence type="ECO:0000256" key="5">
    <source>
        <dbReference type="ARBA" id="ARBA00022777"/>
    </source>
</evidence>
<dbReference type="EMBL" id="JAOPKA010000026">
    <property type="protein sequence ID" value="MCU4744320.1"/>
    <property type="molecule type" value="Genomic_DNA"/>
</dbReference>
<dbReference type="EC" id="2.7.13.3" evidence="2"/>
<dbReference type="InterPro" id="IPR004358">
    <property type="entry name" value="Sig_transdc_His_kin-like_C"/>
</dbReference>
<dbReference type="Gene3D" id="3.30.450.20">
    <property type="entry name" value="PAS domain"/>
    <property type="match status" value="1"/>
</dbReference>
<reference evidence="10" key="1">
    <citation type="submission" date="2022-09" db="EMBL/GenBank/DDBJ databases">
        <title>Enrichment on poylsaccharides allowed isolation of novel metabolic and taxonomic groups of Haloarchaea.</title>
        <authorList>
            <person name="Sorokin D.Y."/>
            <person name="Elcheninov A.G."/>
            <person name="Khizhniak T.V."/>
            <person name="Kolganova T.V."/>
            <person name="Kublanov I.V."/>
        </authorList>
    </citation>
    <scope>NUCLEOTIDE SEQUENCE</scope>
    <source>
        <strain evidence="10">AArc-xg1-1</strain>
    </source>
</reference>
<feature type="transmembrane region" description="Helical" evidence="8">
    <location>
        <begin position="100"/>
        <end position="121"/>
    </location>
</feature>
<dbReference type="PANTHER" id="PTHR43711">
    <property type="entry name" value="TWO-COMPONENT HISTIDINE KINASE"/>
    <property type="match status" value="1"/>
</dbReference>
<keyword evidence="4" id="KW-0808">Transferase</keyword>
<dbReference type="Pfam" id="PF13188">
    <property type="entry name" value="PAS_8"/>
    <property type="match status" value="1"/>
</dbReference>
<dbReference type="InterPro" id="IPR031621">
    <property type="entry name" value="HisKA_7TM"/>
</dbReference>
<dbReference type="Proteomes" id="UP001321018">
    <property type="component" value="Unassembled WGS sequence"/>
</dbReference>
<organism evidence="10 11">
    <name type="scientific">Natronoglomus mannanivorans</name>
    <dbReference type="NCBI Taxonomy" id="2979990"/>
    <lineage>
        <taxon>Archaea</taxon>
        <taxon>Methanobacteriati</taxon>
        <taxon>Methanobacteriota</taxon>
        <taxon>Stenosarchaea group</taxon>
        <taxon>Halobacteria</taxon>
        <taxon>Halobacteriales</taxon>
        <taxon>Natrialbaceae</taxon>
        <taxon>Natronoglomus</taxon>
    </lineage>
</organism>
<dbReference type="Pfam" id="PF02518">
    <property type="entry name" value="HATPase_c"/>
    <property type="match status" value="1"/>
</dbReference>
<dbReference type="InterPro" id="IPR000014">
    <property type="entry name" value="PAS"/>
</dbReference>
<evidence type="ECO:0000256" key="3">
    <source>
        <dbReference type="ARBA" id="ARBA00022553"/>
    </source>
</evidence>
<evidence type="ECO:0000256" key="4">
    <source>
        <dbReference type="ARBA" id="ARBA00022679"/>
    </source>
</evidence>
<dbReference type="InterPro" id="IPR003661">
    <property type="entry name" value="HisK_dim/P_dom"/>
</dbReference>
<comment type="catalytic activity">
    <reaction evidence="1">
        <text>ATP + protein L-histidine = ADP + protein N-phospho-L-histidine.</text>
        <dbReference type="EC" id="2.7.13.3"/>
    </reaction>
</comment>
<sequence>MIDVSEVHFRVTYLVVAVCVLSLLRRPLRNRENPGSTWFAVAVGSVSVWLACVGLYYFVDELWAVLALYNTVLLAITVCFFSWLLIAIEFATGKRPPRSVLVVLGVLAIGYFLVLWTNYFWLHELVYRASGTFVDDGGGFNTGREPLFWVHMVVVYVIVFASSAVFIAEWLNASGPRKQQAGILAVTPAVGVVASLLWFAEVLRLPFDPTPVGVTVSIVLLGWALYRTEFLDITPVATRTVVEEMPDAVVIFDDRDRVVEWNRAARTLFSVEDPSVGMTAASFFESVSSDVLAQLVGPDRPDSQISIDLDGRPRQFSVSRFSITPDQTPIGHVVVLRDVSDLKQREMQLLAQNERLEEFTDIVSHDLQGPLMEIRGSANMTISTGDVTHVDRVVDATDRIDELVTDLLRLARTGRQLDAEVPVELDEVARRAWSHVWSPSAELVVETDRVVLGDPNRIQQLFENVFRNSVEHGTDDGETDSPIVDRSTPSSSGDPSVDRVFDGIDQDLQGDEREADDPSVGERKLSSDDRDEPLDSDQTTVGSSVLSESHGAEPPDTVRISVGPLQAGFYIEDDGAGIPQEERPRVFEKGYTNTSTGTGIGLSIVRQIVDAHGWSIQLTDGATGGARFEITGVDFESHEDRNGA</sequence>
<keyword evidence="8" id="KW-0812">Transmembrane</keyword>
<evidence type="ECO:0000256" key="2">
    <source>
        <dbReference type="ARBA" id="ARBA00012438"/>
    </source>
</evidence>
<dbReference type="PANTHER" id="PTHR43711:SF1">
    <property type="entry name" value="HISTIDINE KINASE 1"/>
    <property type="match status" value="1"/>
</dbReference>
<keyword evidence="5" id="KW-0418">Kinase</keyword>
<dbReference type="InterPro" id="IPR036890">
    <property type="entry name" value="HATPase_C_sf"/>
</dbReference>
<proteinExistence type="predicted"/>
<dbReference type="InterPro" id="IPR035965">
    <property type="entry name" value="PAS-like_dom_sf"/>
</dbReference>
<dbReference type="InterPro" id="IPR003594">
    <property type="entry name" value="HATPase_dom"/>
</dbReference>
<keyword evidence="8" id="KW-1133">Transmembrane helix</keyword>
<name>A0AAP3E4F8_9EURY</name>
<comment type="caution">
    <text evidence="10">The sequence shown here is derived from an EMBL/GenBank/DDBJ whole genome shotgun (WGS) entry which is preliminary data.</text>
</comment>
<keyword evidence="10" id="KW-0067">ATP-binding</keyword>
<dbReference type="CDD" id="cd00082">
    <property type="entry name" value="HisKA"/>
    <property type="match status" value="1"/>
</dbReference>
<dbReference type="InterPro" id="IPR036097">
    <property type="entry name" value="HisK_dim/P_sf"/>
</dbReference>
<dbReference type="InterPro" id="IPR005467">
    <property type="entry name" value="His_kinase_dom"/>
</dbReference>
<evidence type="ECO:0000313" key="11">
    <source>
        <dbReference type="Proteomes" id="UP001321018"/>
    </source>
</evidence>
<dbReference type="Gene3D" id="1.10.287.130">
    <property type="match status" value="1"/>
</dbReference>
<dbReference type="GO" id="GO:0000155">
    <property type="term" value="F:phosphorelay sensor kinase activity"/>
    <property type="evidence" value="ECO:0007669"/>
    <property type="project" value="InterPro"/>
</dbReference>
<keyword evidence="6" id="KW-0902">Two-component regulatory system</keyword>
<dbReference type="PRINTS" id="PR00344">
    <property type="entry name" value="BCTRLSENSOR"/>
</dbReference>
<feature type="transmembrane region" description="Helical" evidence="8">
    <location>
        <begin position="7"/>
        <end position="24"/>
    </location>
</feature>
<dbReference type="PROSITE" id="PS50109">
    <property type="entry name" value="HIS_KIN"/>
    <property type="match status" value="1"/>
</dbReference>
<dbReference type="NCBIfam" id="TIGR00229">
    <property type="entry name" value="sensory_box"/>
    <property type="match status" value="1"/>
</dbReference>
<feature type="domain" description="Histidine kinase" evidence="9">
    <location>
        <begin position="362"/>
        <end position="631"/>
    </location>
</feature>
<evidence type="ECO:0000256" key="1">
    <source>
        <dbReference type="ARBA" id="ARBA00000085"/>
    </source>
</evidence>
<evidence type="ECO:0000313" key="10">
    <source>
        <dbReference type="EMBL" id="MCU4744320.1"/>
    </source>
</evidence>
<dbReference type="SUPFAM" id="SSF55874">
    <property type="entry name" value="ATPase domain of HSP90 chaperone/DNA topoisomerase II/histidine kinase"/>
    <property type="match status" value="2"/>
</dbReference>
<dbReference type="CDD" id="cd00075">
    <property type="entry name" value="HATPase"/>
    <property type="match status" value="1"/>
</dbReference>
<protein>
    <recommendedName>
        <fullName evidence="2">histidine kinase</fullName>
        <ecNumber evidence="2">2.7.13.3</ecNumber>
    </recommendedName>
</protein>
<feature type="transmembrane region" description="Helical" evidence="8">
    <location>
        <begin position="183"/>
        <end position="203"/>
    </location>
</feature>
<dbReference type="SMART" id="SM00387">
    <property type="entry name" value="HATPase_c"/>
    <property type="match status" value="1"/>
</dbReference>
<dbReference type="InterPro" id="IPR050736">
    <property type="entry name" value="Sensor_HK_Regulatory"/>
</dbReference>
<feature type="compositionally biased region" description="Polar residues" evidence="7">
    <location>
        <begin position="536"/>
        <end position="547"/>
    </location>
</feature>
<dbReference type="Pfam" id="PF00512">
    <property type="entry name" value="HisKA"/>
    <property type="match status" value="1"/>
</dbReference>
<evidence type="ECO:0000256" key="6">
    <source>
        <dbReference type="ARBA" id="ARBA00023012"/>
    </source>
</evidence>
<feature type="transmembrane region" description="Helical" evidence="8">
    <location>
        <begin position="36"/>
        <end position="59"/>
    </location>
</feature>
<evidence type="ECO:0000256" key="7">
    <source>
        <dbReference type="SAM" id="MobiDB-lite"/>
    </source>
</evidence>
<dbReference type="CDD" id="cd00130">
    <property type="entry name" value="PAS"/>
    <property type="match status" value="1"/>
</dbReference>
<dbReference type="SMART" id="SM00388">
    <property type="entry name" value="HisKA"/>
    <property type="match status" value="1"/>
</dbReference>
<dbReference type="GO" id="GO:0005524">
    <property type="term" value="F:ATP binding"/>
    <property type="evidence" value="ECO:0007669"/>
    <property type="project" value="UniProtKB-KW"/>
</dbReference>
<feature type="compositionally biased region" description="Acidic residues" evidence="7">
    <location>
        <begin position="504"/>
        <end position="519"/>
    </location>
</feature>
<keyword evidence="10" id="KW-0547">Nucleotide-binding</keyword>
<feature type="region of interest" description="Disordered" evidence="7">
    <location>
        <begin position="470"/>
        <end position="558"/>
    </location>
</feature>
<dbReference type="Pfam" id="PF16927">
    <property type="entry name" value="HisKA_7TM"/>
    <property type="match status" value="1"/>
</dbReference>
<gene>
    <name evidence="10" type="ORF">OB960_23375</name>
</gene>
<feature type="transmembrane region" description="Helical" evidence="8">
    <location>
        <begin position="65"/>
        <end position="88"/>
    </location>
</feature>
<keyword evidence="8" id="KW-0472">Membrane</keyword>
<feature type="transmembrane region" description="Helical" evidence="8">
    <location>
        <begin position="148"/>
        <end position="171"/>
    </location>
</feature>
<dbReference type="Gene3D" id="3.30.565.10">
    <property type="entry name" value="Histidine kinase-like ATPase, C-terminal domain"/>
    <property type="match status" value="1"/>
</dbReference>
<evidence type="ECO:0000256" key="8">
    <source>
        <dbReference type="SAM" id="Phobius"/>
    </source>
</evidence>